<organism evidence="1 2">
    <name type="scientific">Bythopirellula goksoeyrii</name>
    <dbReference type="NCBI Taxonomy" id="1400387"/>
    <lineage>
        <taxon>Bacteria</taxon>
        <taxon>Pseudomonadati</taxon>
        <taxon>Planctomycetota</taxon>
        <taxon>Planctomycetia</taxon>
        <taxon>Pirellulales</taxon>
        <taxon>Lacipirellulaceae</taxon>
        <taxon>Bythopirellula</taxon>
    </lineage>
</organism>
<dbReference type="EMBL" id="CP042913">
    <property type="protein sequence ID" value="QEG37577.1"/>
    <property type="molecule type" value="Genomic_DNA"/>
</dbReference>
<evidence type="ECO:0000313" key="1">
    <source>
        <dbReference type="EMBL" id="QEG37577.1"/>
    </source>
</evidence>
<dbReference type="KEGG" id="bgok:Pr1d_49230"/>
<dbReference type="AlphaFoldDB" id="A0A5B9QEW1"/>
<reference evidence="1 2" key="1">
    <citation type="submission" date="2019-08" db="EMBL/GenBank/DDBJ databases">
        <title>Deep-cultivation of Planctomycetes and their phenomic and genomic characterization uncovers novel biology.</title>
        <authorList>
            <person name="Wiegand S."/>
            <person name="Jogler M."/>
            <person name="Boedeker C."/>
            <person name="Pinto D."/>
            <person name="Vollmers J."/>
            <person name="Rivas-Marin E."/>
            <person name="Kohn T."/>
            <person name="Peeters S.H."/>
            <person name="Heuer A."/>
            <person name="Rast P."/>
            <person name="Oberbeckmann S."/>
            <person name="Bunk B."/>
            <person name="Jeske O."/>
            <person name="Meyerdierks A."/>
            <person name="Storesund J.E."/>
            <person name="Kallscheuer N."/>
            <person name="Luecker S."/>
            <person name="Lage O.M."/>
            <person name="Pohl T."/>
            <person name="Merkel B.J."/>
            <person name="Hornburger P."/>
            <person name="Mueller R.-W."/>
            <person name="Bruemmer F."/>
            <person name="Labrenz M."/>
            <person name="Spormann A.M."/>
            <person name="Op den Camp H."/>
            <person name="Overmann J."/>
            <person name="Amann R."/>
            <person name="Jetten M.S.M."/>
            <person name="Mascher T."/>
            <person name="Medema M.H."/>
            <person name="Devos D.P."/>
            <person name="Kaster A.-K."/>
            <person name="Ovreas L."/>
            <person name="Rohde M."/>
            <person name="Galperin M.Y."/>
            <person name="Jogler C."/>
        </authorList>
    </citation>
    <scope>NUCLEOTIDE SEQUENCE [LARGE SCALE GENOMIC DNA]</scope>
    <source>
        <strain evidence="1 2">Pr1d</strain>
    </source>
</reference>
<proteinExistence type="predicted"/>
<dbReference type="Proteomes" id="UP000323917">
    <property type="component" value="Chromosome"/>
</dbReference>
<gene>
    <name evidence="1" type="ORF">Pr1d_49230</name>
</gene>
<protein>
    <submittedName>
        <fullName evidence="1">Uncharacterized protein</fullName>
    </submittedName>
</protein>
<accession>A0A5B9QEW1</accession>
<evidence type="ECO:0000313" key="2">
    <source>
        <dbReference type="Proteomes" id="UP000323917"/>
    </source>
</evidence>
<sequence>MGDTESDSGGKLNLTADLTVATLSQQDGTVTYLLGGELTIDTILGVSAGGEFRALGGTLSDYNSDGLQLSGESAFEYAIKINSANS</sequence>
<keyword evidence="2" id="KW-1185">Reference proteome</keyword>
<name>A0A5B9QEW1_9BACT</name>